<gene>
    <name evidence="4" type="ORF">KI387_000645</name>
</gene>
<name>A0AA38LP69_TAXCH</name>
<feature type="domain" description="ULTRAPETALA1/2 SAND" evidence="2">
    <location>
        <begin position="109"/>
        <end position="201"/>
    </location>
</feature>
<comment type="caution">
    <text evidence="4">The sequence shown here is derived from an EMBL/GenBank/DDBJ whole genome shotgun (WGS) entry which is preliminary data.</text>
</comment>
<dbReference type="InterPro" id="IPR020533">
    <property type="entry name" value="Developmental_reg_ULTRAPETALA"/>
</dbReference>
<dbReference type="GO" id="GO:0005634">
    <property type="term" value="C:nucleus"/>
    <property type="evidence" value="ECO:0007669"/>
    <property type="project" value="TreeGrafter"/>
</dbReference>
<dbReference type="EMBL" id="JAHRHJ020000001">
    <property type="protein sequence ID" value="KAH9328537.1"/>
    <property type="molecule type" value="Genomic_DNA"/>
</dbReference>
<evidence type="ECO:0000313" key="4">
    <source>
        <dbReference type="EMBL" id="KAH9328537.1"/>
    </source>
</evidence>
<protein>
    <recommendedName>
        <fullName evidence="6">SAND domain-containing protein</fullName>
    </recommendedName>
</protein>
<reference evidence="4 5" key="1">
    <citation type="journal article" date="2021" name="Nat. Plants">
        <title>The Taxus genome provides insights into paclitaxel biosynthesis.</title>
        <authorList>
            <person name="Xiong X."/>
            <person name="Gou J."/>
            <person name="Liao Q."/>
            <person name="Li Y."/>
            <person name="Zhou Q."/>
            <person name="Bi G."/>
            <person name="Li C."/>
            <person name="Du R."/>
            <person name="Wang X."/>
            <person name="Sun T."/>
            <person name="Guo L."/>
            <person name="Liang H."/>
            <person name="Lu P."/>
            <person name="Wu Y."/>
            <person name="Zhang Z."/>
            <person name="Ro D.K."/>
            <person name="Shang Y."/>
            <person name="Huang S."/>
            <person name="Yan J."/>
        </authorList>
    </citation>
    <scope>NUCLEOTIDE SEQUENCE [LARGE SCALE GENOMIC DNA]</scope>
    <source>
        <strain evidence="4">Ta-2019</strain>
    </source>
</reference>
<organism evidence="4 5">
    <name type="scientific">Taxus chinensis</name>
    <name type="common">Chinese yew</name>
    <name type="synonym">Taxus wallichiana var. chinensis</name>
    <dbReference type="NCBI Taxonomy" id="29808"/>
    <lineage>
        <taxon>Eukaryota</taxon>
        <taxon>Viridiplantae</taxon>
        <taxon>Streptophyta</taxon>
        <taxon>Embryophyta</taxon>
        <taxon>Tracheophyta</taxon>
        <taxon>Spermatophyta</taxon>
        <taxon>Pinopsida</taxon>
        <taxon>Pinidae</taxon>
        <taxon>Conifers II</taxon>
        <taxon>Cupressales</taxon>
        <taxon>Taxaceae</taxon>
        <taxon>Taxus</taxon>
    </lineage>
</organism>
<proteinExistence type="predicted"/>
<dbReference type="PANTHER" id="PTHR34053">
    <property type="entry name" value="PROTEIN ULTRAPETALA 1"/>
    <property type="match status" value="1"/>
</dbReference>
<feature type="compositionally biased region" description="Basic and acidic residues" evidence="1">
    <location>
        <begin position="16"/>
        <end position="26"/>
    </location>
</feature>
<evidence type="ECO:0008006" key="6">
    <source>
        <dbReference type="Google" id="ProtNLM"/>
    </source>
</evidence>
<dbReference type="OMA" id="AMVDPNW"/>
<dbReference type="InterPro" id="IPR057012">
    <property type="entry name" value="ULT1/2_Znf"/>
</dbReference>
<sequence length="265" mass="30705">MWRSLEVVRSGAGKMGRSEWETGSSTRKERVWEREIRVQVAWEISVEEKPLGAGWSTLGRKEIGMEKERGKKNGNGLNVKKREHEESAMEDFGDGAEFEFLKNEDLDKVSEFKRGNGFIEMRCGCTCMKYGDAVGRLRIYHEGDFKVLCECSPGCDAGELSPSAFEKHAGRENARKWKNNIWIIIDGEKVPLSKTMFLKYYSKVSRNGRGHQKGHNKHSCHHDEFIRCSKCNKERRFKLRNKEECRIYHDASRNLNWVCADLPYD</sequence>
<evidence type="ECO:0000259" key="3">
    <source>
        <dbReference type="Pfam" id="PF23293"/>
    </source>
</evidence>
<feature type="region of interest" description="Disordered" evidence="1">
    <location>
        <begin position="1"/>
        <end position="26"/>
    </location>
</feature>
<evidence type="ECO:0000256" key="1">
    <source>
        <dbReference type="SAM" id="MobiDB-lite"/>
    </source>
</evidence>
<accession>A0AA38LP69</accession>
<feature type="domain" description="ULTRAPETALA1/2 zinc finger" evidence="3">
    <location>
        <begin position="221"/>
        <end position="265"/>
    </location>
</feature>
<dbReference type="InterPro" id="IPR057011">
    <property type="entry name" value="ULT1/2_SAND"/>
</dbReference>
<dbReference type="Proteomes" id="UP000824469">
    <property type="component" value="Unassembled WGS sequence"/>
</dbReference>
<keyword evidence="5" id="KW-1185">Reference proteome</keyword>
<dbReference type="PANTHER" id="PTHR34053:SF1">
    <property type="entry name" value="PROTEIN ULTRAPETALA 1"/>
    <property type="match status" value="1"/>
</dbReference>
<dbReference type="Pfam" id="PF23293">
    <property type="entry name" value="zf_ULT1"/>
    <property type="match status" value="1"/>
</dbReference>
<dbReference type="GO" id="GO:0005829">
    <property type="term" value="C:cytosol"/>
    <property type="evidence" value="ECO:0007669"/>
    <property type="project" value="TreeGrafter"/>
</dbReference>
<feature type="non-terminal residue" evidence="4">
    <location>
        <position position="265"/>
    </location>
</feature>
<evidence type="ECO:0000313" key="5">
    <source>
        <dbReference type="Proteomes" id="UP000824469"/>
    </source>
</evidence>
<evidence type="ECO:0000259" key="2">
    <source>
        <dbReference type="Pfam" id="PF23292"/>
    </source>
</evidence>
<dbReference type="AlphaFoldDB" id="A0AA38LP69"/>
<dbReference type="Pfam" id="PF23292">
    <property type="entry name" value="SAND_ULT1"/>
    <property type="match status" value="1"/>
</dbReference>